<feature type="compositionally biased region" description="Polar residues" evidence="1">
    <location>
        <begin position="240"/>
        <end position="259"/>
    </location>
</feature>
<feature type="compositionally biased region" description="Low complexity" evidence="1">
    <location>
        <begin position="111"/>
        <end position="120"/>
    </location>
</feature>
<sequence length="1140" mass="127239">MGTKVQCESYYPGYYPMRDLNEDASSSSWSLYHEDKTLNNGNYYNSFLPRPTTDGYPEYNKEVLKQTMLQHEAIFRKQVFELHRVYRIQMELMDEVKRKERGKYLLPVEASQSSPFSSHMQSEDAQKTWHIPSLPSADSAGSRASASGTDNMQPILEFIKVSGMQASPVPMQNGGSLKDSELLESKSKPPRRMFDLQLPADEYIDSEEGEPIQKGKVSEVSAVASYPLKRNCGLPPESDVNLSLGSSAKPSSRGDTSNSASCLRNLHNLADLNEPIQVEDIAASVPVNFLSPVTCQREIQGQDLLSKPNSSFLGLPREFFQNSQKVKDSGAHVNVIHLENGENRREWLSCNFDAGQCSSKLKSFPQGFCTEKLRSPSELIQVDLTRAHAPPEYVLQNHNSREPLSVSAICGTEISKRSQSLSLRSPSESIQVDLTRAHAPPEYVLHNHNSRDSLSVSAICGTEISKRSQSLSNHNFSGHVVPPCTPIPYPVIPQYDVTDSGSPSVSSWRMPMSSFSQKQTVQALSHFDTSAQLSYKSSSQSPGLIADKWHLNCNLKLKSNVGNEPSYQNGFHHWSQSEPNTSQVHFPSVGFDFLKYRGDSNSASERSENQYSTKYFKGSDCRNLKSSKDMNLNLSPPHVSQQDVVIIDGEEENEDPPGELLALRPVCNNKPPKENGCLNKRGLSFLQGYCQEVAHKVKKEDDPISSYTQDFTSVSYSRISEPKRIEVGECSSSKKILGFSIFDKPLPKDPSSLTLPLRDPSELEEAQNRVKIRLFDINMSQDPAVPDSVQQHCREDLVVEKGHDKDIPVSRNYINLNSSADEEEEALSTNSLRRTNMKIAAEIDLETPVVPETAESISSGLESLGSRSGLESVENQVRPVHLSKTLTPETPDELVRVAAEAIIIMSSSVKCNQSDNVSCQPLEESMWDPLHWFAGVVSANMANLDSEAVVLTAKDDDKNEDSFTDEIDYFESMTLKLTETKADEYWCSKPSWAFDDPNEEEEEKCASLLVTRRRRGQARRGRQRRDFQRDILPGLASLSRHEVTEDLQTFGGLMRATGYSWQTGMARRSSARNGCARGRRRSEGLSSVVTVMAISPPREQPNNSEQGLEERSLKGWGKTTRRPRRQRFAAGNPPIPLTQV</sequence>
<gene>
    <name evidence="2" type="ORF">BVC80_8761g14</name>
</gene>
<dbReference type="Proteomes" id="UP000195402">
    <property type="component" value="Unassembled WGS sequence"/>
</dbReference>
<reference evidence="2 3" key="1">
    <citation type="journal article" date="2017" name="Mol. Plant">
        <title>The Genome of Medicinal Plant Macleaya cordata Provides New Insights into Benzylisoquinoline Alkaloids Metabolism.</title>
        <authorList>
            <person name="Liu X."/>
            <person name="Liu Y."/>
            <person name="Huang P."/>
            <person name="Ma Y."/>
            <person name="Qing Z."/>
            <person name="Tang Q."/>
            <person name="Cao H."/>
            <person name="Cheng P."/>
            <person name="Zheng Y."/>
            <person name="Yuan Z."/>
            <person name="Zhou Y."/>
            <person name="Liu J."/>
            <person name="Tang Z."/>
            <person name="Zhuo Y."/>
            <person name="Zhang Y."/>
            <person name="Yu L."/>
            <person name="Huang J."/>
            <person name="Yang P."/>
            <person name="Peng Q."/>
            <person name="Zhang J."/>
            <person name="Jiang W."/>
            <person name="Zhang Z."/>
            <person name="Lin K."/>
            <person name="Ro D.K."/>
            <person name="Chen X."/>
            <person name="Xiong X."/>
            <person name="Shang Y."/>
            <person name="Huang S."/>
            <person name="Zeng J."/>
        </authorList>
    </citation>
    <scope>NUCLEOTIDE SEQUENCE [LARGE SCALE GENOMIC DNA]</scope>
    <source>
        <strain evidence="3">cv. BLH2017</strain>
        <tissue evidence="2">Root</tissue>
    </source>
</reference>
<dbReference type="PANTHER" id="PTHR33167">
    <property type="entry name" value="TRANSCRIPTION FACTOR, PUTATIVE (DUF863)-RELATED"/>
    <property type="match status" value="1"/>
</dbReference>
<feature type="compositionally biased region" description="Basic and acidic residues" evidence="1">
    <location>
        <begin position="178"/>
        <end position="187"/>
    </location>
</feature>
<organism evidence="2 3">
    <name type="scientific">Macleaya cordata</name>
    <name type="common">Five-seeded plume-poppy</name>
    <name type="synonym">Bocconia cordata</name>
    <dbReference type="NCBI Taxonomy" id="56857"/>
    <lineage>
        <taxon>Eukaryota</taxon>
        <taxon>Viridiplantae</taxon>
        <taxon>Streptophyta</taxon>
        <taxon>Embryophyta</taxon>
        <taxon>Tracheophyta</taxon>
        <taxon>Spermatophyta</taxon>
        <taxon>Magnoliopsida</taxon>
        <taxon>Ranunculales</taxon>
        <taxon>Papaveraceae</taxon>
        <taxon>Papaveroideae</taxon>
        <taxon>Macleaya</taxon>
    </lineage>
</organism>
<dbReference type="OrthoDB" id="630817at2759"/>
<accession>A0A200QN87</accession>
<dbReference type="EMBL" id="MVGT01001458">
    <property type="protein sequence ID" value="OVA11933.1"/>
    <property type="molecule type" value="Genomic_DNA"/>
</dbReference>
<evidence type="ECO:0000256" key="1">
    <source>
        <dbReference type="SAM" id="MobiDB-lite"/>
    </source>
</evidence>
<dbReference type="STRING" id="56857.A0A200QN87"/>
<name>A0A200QN87_MACCD</name>
<feature type="compositionally biased region" description="Low complexity" evidence="1">
    <location>
        <begin position="136"/>
        <end position="148"/>
    </location>
</feature>
<dbReference type="FunCoup" id="A0A200QN87">
    <property type="interactions" value="554"/>
</dbReference>
<dbReference type="Pfam" id="PF05904">
    <property type="entry name" value="DUF863"/>
    <property type="match status" value="1"/>
</dbReference>
<dbReference type="OMA" id="KEQDYLP"/>
<feature type="region of interest" description="Disordered" evidence="1">
    <location>
        <begin position="1095"/>
        <end position="1140"/>
    </location>
</feature>
<protein>
    <submittedName>
        <fullName evidence="2">Uncharacterized protein</fullName>
    </submittedName>
</protein>
<dbReference type="InterPro" id="IPR008581">
    <property type="entry name" value="DUF863_pln"/>
</dbReference>
<keyword evidence="3" id="KW-1185">Reference proteome</keyword>
<dbReference type="InParanoid" id="A0A200QN87"/>
<evidence type="ECO:0000313" key="2">
    <source>
        <dbReference type="EMBL" id="OVA11933.1"/>
    </source>
</evidence>
<feature type="region of interest" description="Disordered" evidence="1">
    <location>
        <begin position="109"/>
        <end position="149"/>
    </location>
</feature>
<feature type="region of interest" description="Disordered" evidence="1">
    <location>
        <begin position="167"/>
        <end position="192"/>
    </location>
</feature>
<dbReference type="PANTHER" id="PTHR33167:SF4">
    <property type="entry name" value="TRANSCRIPTION FACTOR, PUTATIVE (DUF863)-RELATED"/>
    <property type="match status" value="1"/>
</dbReference>
<dbReference type="AlphaFoldDB" id="A0A200QN87"/>
<evidence type="ECO:0000313" key="3">
    <source>
        <dbReference type="Proteomes" id="UP000195402"/>
    </source>
</evidence>
<proteinExistence type="predicted"/>
<comment type="caution">
    <text evidence="2">The sequence shown here is derived from an EMBL/GenBank/DDBJ whole genome shotgun (WGS) entry which is preliminary data.</text>
</comment>
<feature type="region of interest" description="Disordered" evidence="1">
    <location>
        <begin position="237"/>
        <end position="259"/>
    </location>
</feature>